<reference evidence="4" key="2">
    <citation type="journal article" date="2016" name="Sci. Rep.">
        <title>Dictyocaulus viviparus genome, variome and transcriptome elucidate lungworm biology and support future intervention.</title>
        <authorList>
            <person name="McNulty S.N."/>
            <person name="Strube C."/>
            <person name="Rosa B.A."/>
            <person name="Martin J.C."/>
            <person name="Tyagi R."/>
            <person name="Choi Y.J."/>
            <person name="Wang Q."/>
            <person name="Hallsworth Pepin K."/>
            <person name="Zhang X."/>
            <person name="Ozersky P."/>
            <person name="Wilson R.K."/>
            <person name="Sternberg P.W."/>
            <person name="Gasser R.B."/>
            <person name="Mitreva M."/>
        </authorList>
    </citation>
    <scope>NUCLEOTIDE SEQUENCE [LARGE SCALE GENOMIC DNA]</scope>
    <source>
        <strain evidence="4">HannoverDv2000</strain>
    </source>
</reference>
<reference evidence="3 4" key="1">
    <citation type="submission" date="2013-11" db="EMBL/GenBank/DDBJ databases">
        <title>Draft genome of the bovine lungworm Dictyocaulus viviparus.</title>
        <authorList>
            <person name="Mitreva M."/>
        </authorList>
    </citation>
    <scope>NUCLEOTIDE SEQUENCE [LARGE SCALE GENOMIC DNA]</scope>
    <source>
        <strain evidence="3 4">HannoverDv2000</strain>
    </source>
</reference>
<keyword evidence="2" id="KW-0812">Transmembrane</keyword>
<evidence type="ECO:0000256" key="2">
    <source>
        <dbReference type="SAM" id="Phobius"/>
    </source>
</evidence>
<feature type="region of interest" description="Disordered" evidence="1">
    <location>
        <begin position="206"/>
        <end position="254"/>
    </location>
</feature>
<dbReference type="Proteomes" id="UP000053766">
    <property type="component" value="Unassembled WGS sequence"/>
</dbReference>
<feature type="compositionally biased region" description="Pro residues" evidence="1">
    <location>
        <begin position="226"/>
        <end position="237"/>
    </location>
</feature>
<keyword evidence="2" id="KW-1133">Transmembrane helix</keyword>
<evidence type="ECO:0000313" key="4">
    <source>
        <dbReference type="Proteomes" id="UP000053766"/>
    </source>
</evidence>
<keyword evidence="2" id="KW-0472">Membrane</keyword>
<dbReference type="EMBL" id="KN716150">
    <property type="protein sequence ID" value="KJH53602.1"/>
    <property type="molecule type" value="Genomic_DNA"/>
</dbReference>
<keyword evidence="4" id="KW-1185">Reference proteome</keyword>
<name>A0A0D8YBL7_DICVI</name>
<evidence type="ECO:0000256" key="1">
    <source>
        <dbReference type="SAM" id="MobiDB-lite"/>
    </source>
</evidence>
<sequence>MSCQCLTQPPVFDLPPPPDLSLVWNLISDDEYERVTDCEWGPFISISDVSSTITLTPLSSRSLIVTSIIALMTLISLCAVVICRFRRGRSRRTTKKSASSDGILTGADNVWTYNSMKNSCSGSTNVLVCNGTLHNQAYQNTPATIRSYATSRSVKPITLKPCTSTILHLHRKESSGPYCTVGKYSASPTESYEEIPPRGLLESYSSRSARDGAERNFSFTRESCRRPPPTCRPPPIPLTNISNESSPHDSDQSSIDRELAGMYGSYLGFQPTLHHYRVGKKVSVEVVKDEKVVTVRHLANTGGVHQLGKCDDVTRMPICPFSQSSNIHSMTYV</sequence>
<organism evidence="3 4">
    <name type="scientific">Dictyocaulus viviparus</name>
    <name type="common">Bovine lungworm</name>
    <dbReference type="NCBI Taxonomy" id="29172"/>
    <lineage>
        <taxon>Eukaryota</taxon>
        <taxon>Metazoa</taxon>
        <taxon>Ecdysozoa</taxon>
        <taxon>Nematoda</taxon>
        <taxon>Chromadorea</taxon>
        <taxon>Rhabditida</taxon>
        <taxon>Rhabditina</taxon>
        <taxon>Rhabditomorpha</taxon>
        <taxon>Strongyloidea</taxon>
        <taxon>Metastrongylidae</taxon>
        <taxon>Dictyocaulus</taxon>
    </lineage>
</organism>
<feature type="transmembrane region" description="Helical" evidence="2">
    <location>
        <begin position="63"/>
        <end position="85"/>
    </location>
</feature>
<protein>
    <submittedName>
        <fullName evidence="3">Uncharacterized protein</fullName>
    </submittedName>
</protein>
<dbReference type="AlphaFoldDB" id="A0A0D8YBL7"/>
<dbReference type="OrthoDB" id="5830871at2759"/>
<evidence type="ECO:0000313" key="3">
    <source>
        <dbReference type="EMBL" id="KJH53602.1"/>
    </source>
</evidence>
<accession>A0A0D8YBL7</accession>
<proteinExistence type="predicted"/>
<gene>
    <name evidence="3" type="ORF">DICVIV_00030</name>
</gene>